<feature type="non-terminal residue" evidence="1">
    <location>
        <position position="115"/>
    </location>
</feature>
<dbReference type="SUPFAM" id="SSF48452">
    <property type="entry name" value="TPR-like"/>
    <property type="match status" value="1"/>
</dbReference>
<evidence type="ECO:0000313" key="1">
    <source>
        <dbReference type="EMBL" id="GFD50871.1"/>
    </source>
</evidence>
<feature type="non-terminal residue" evidence="1">
    <location>
        <position position="1"/>
    </location>
</feature>
<name>A0A699X1C5_TANCI</name>
<dbReference type="AlphaFoldDB" id="A0A699X1C5"/>
<protein>
    <recommendedName>
        <fullName evidence="2">Tetratricopeptide repeat protein</fullName>
    </recommendedName>
</protein>
<accession>A0A699X1C5</accession>
<sequence>NKKPQEALAALNKAIELAPASKKPDFEAEKTKLQMMGGDYSSALGALKEKAKTGDLADQYRLAAALASAKQYPQADSVFNIINTAKADYAPAYIARAKVNVALDPDADKGLAKPY</sequence>
<dbReference type="InterPro" id="IPR011990">
    <property type="entry name" value="TPR-like_helical_dom_sf"/>
</dbReference>
<proteinExistence type="predicted"/>
<reference evidence="1" key="1">
    <citation type="journal article" date="2019" name="Sci. Rep.">
        <title>Draft genome of Tanacetum cinerariifolium, the natural source of mosquito coil.</title>
        <authorList>
            <person name="Yamashiro T."/>
            <person name="Shiraishi A."/>
            <person name="Satake H."/>
            <person name="Nakayama K."/>
        </authorList>
    </citation>
    <scope>NUCLEOTIDE SEQUENCE</scope>
</reference>
<dbReference type="EMBL" id="BKCJ011762739">
    <property type="protein sequence ID" value="GFD50871.1"/>
    <property type="molecule type" value="Genomic_DNA"/>
</dbReference>
<evidence type="ECO:0008006" key="2">
    <source>
        <dbReference type="Google" id="ProtNLM"/>
    </source>
</evidence>
<comment type="caution">
    <text evidence="1">The sequence shown here is derived from an EMBL/GenBank/DDBJ whole genome shotgun (WGS) entry which is preliminary data.</text>
</comment>
<gene>
    <name evidence="1" type="ORF">Tci_922840</name>
</gene>
<organism evidence="1">
    <name type="scientific">Tanacetum cinerariifolium</name>
    <name type="common">Dalmatian daisy</name>
    <name type="synonym">Chrysanthemum cinerariifolium</name>
    <dbReference type="NCBI Taxonomy" id="118510"/>
    <lineage>
        <taxon>Eukaryota</taxon>
        <taxon>Viridiplantae</taxon>
        <taxon>Streptophyta</taxon>
        <taxon>Embryophyta</taxon>
        <taxon>Tracheophyta</taxon>
        <taxon>Spermatophyta</taxon>
        <taxon>Magnoliopsida</taxon>
        <taxon>eudicotyledons</taxon>
        <taxon>Gunneridae</taxon>
        <taxon>Pentapetalae</taxon>
        <taxon>asterids</taxon>
        <taxon>campanulids</taxon>
        <taxon>Asterales</taxon>
        <taxon>Asteraceae</taxon>
        <taxon>Asteroideae</taxon>
        <taxon>Anthemideae</taxon>
        <taxon>Anthemidinae</taxon>
        <taxon>Tanacetum</taxon>
    </lineage>
</organism>
<dbReference type="Gene3D" id="1.25.40.10">
    <property type="entry name" value="Tetratricopeptide repeat domain"/>
    <property type="match status" value="1"/>
</dbReference>